<keyword evidence="5" id="KW-0443">Lipid metabolism</keyword>
<comment type="caution">
    <text evidence="7">The sequence shown here is derived from an EMBL/GenBank/DDBJ whole genome shotgun (WGS) entry which is preliminary data.</text>
</comment>
<comment type="subcellular location">
    <subcellularLocation>
        <location evidence="1">Cytoplasm</location>
    </subcellularLocation>
</comment>
<proteinExistence type="predicted"/>
<dbReference type="GO" id="GO:0006085">
    <property type="term" value="P:acetyl-CoA biosynthetic process"/>
    <property type="evidence" value="ECO:0007669"/>
    <property type="project" value="TreeGrafter"/>
</dbReference>
<dbReference type="InterPro" id="IPR002020">
    <property type="entry name" value="Citrate_synthase"/>
</dbReference>
<dbReference type="PANTHER" id="PTHR23118:SF42">
    <property type="entry name" value="ATP-CITRATE SYNTHASE"/>
    <property type="match status" value="1"/>
</dbReference>
<feature type="domain" description="ATP-citrate synthase/succinyl-CoA ligase C-terminal" evidence="6">
    <location>
        <begin position="2"/>
        <end position="82"/>
    </location>
</feature>
<feature type="non-terminal residue" evidence="7">
    <location>
        <position position="1"/>
    </location>
</feature>
<dbReference type="GO" id="GO:0006633">
    <property type="term" value="P:fatty acid biosynthetic process"/>
    <property type="evidence" value="ECO:0007669"/>
    <property type="project" value="TreeGrafter"/>
</dbReference>
<name>A0A8S4S997_9NEOP</name>
<dbReference type="GO" id="GO:0005829">
    <property type="term" value="C:cytosol"/>
    <property type="evidence" value="ECO:0007669"/>
    <property type="project" value="TreeGrafter"/>
</dbReference>
<evidence type="ECO:0000256" key="4">
    <source>
        <dbReference type="ARBA" id="ARBA00022516"/>
    </source>
</evidence>
<accession>A0A8S4S997</accession>
<dbReference type="Pfam" id="PF00549">
    <property type="entry name" value="Ligase_CoA"/>
    <property type="match status" value="1"/>
</dbReference>
<dbReference type="EMBL" id="CAKXAJ010026223">
    <property type="protein sequence ID" value="CAH2262952.1"/>
    <property type="molecule type" value="Genomic_DNA"/>
</dbReference>
<evidence type="ECO:0000256" key="3">
    <source>
        <dbReference type="ARBA" id="ARBA00022490"/>
    </source>
</evidence>
<evidence type="ECO:0000313" key="8">
    <source>
        <dbReference type="Proteomes" id="UP000838756"/>
    </source>
</evidence>
<protein>
    <recommendedName>
        <fullName evidence="2">ATP citrate synthase</fullName>
        <ecNumber evidence="2">2.3.3.8</ecNumber>
    </recommendedName>
</protein>
<dbReference type="PANTHER" id="PTHR23118">
    <property type="entry name" value="ATP-CITRATE SYNTHASE"/>
    <property type="match status" value="1"/>
</dbReference>
<dbReference type="Gene3D" id="3.40.50.261">
    <property type="entry name" value="Succinyl-CoA synthetase domains"/>
    <property type="match status" value="1"/>
</dbReference>
<evidence type="ECO:0000256" key="1">
    <source>
        <dbReference type="ARBA" id="ARBA00004496"/>
    </source>
</evidence>
<dbReference type="GO" id="GO:0003878">
    <property type="term" value="F:ATP citrate synthase activity"/>
    <property type="evidence" value="ECO:0007669"/>
    <property type="project" value="UniProtKB-EC"/>
</dbReference>
<sequence>YEADPNVKMVVLLGEVGGVEEYHVCKMMRDKKLTKPLVAWCIGTCSDMFTSEVQFGHAGSLAGSALEKAAAKNAALAAHGAVVPDSFDTLGGAINKVYKKLVSEGKIIVKEEIEPPKVPMDYDWARVSTLIKVKGKQSLHF</sequence>
<dbReference type="InterPro" id="IPR005811">
    <property type="entry name" value="SUCC_ACL_C"/>
</dbReference>
<keyword evidence="3" id="KW-0963">Cytoplasm</keyword>
<dbReference type="SUPFAM" id="SSF52210">
    <property type="entry name" value="Succinyl-CoA synthetase domains"/>
    <property type="match status" value="1"/>
</dbReference>
<evidence type="ECO:0000256" key="2">
    <source>
        <dbReference type="ARBA" id="ARBA00012639"/>
    </source>
</evidence>
<dbReference type="OrthoDB" id="3261737at2759"/>
<keyword evidence="8" id="KW-1185">Reference proteome</keyword>
<keyword evidence="4" id="KW-0444">Lipid biosynthesis</keyword>
<evidence type="ECO:0000259" key="6">
    <source>
        <dbReference type="Pfam" id="PF00549"/>
    </source>
</evidence>
<dbReference type="EC" id="2.3.3.8" evidence="2"/>
<evidence type="ECO:0000256" key="5">
    <source>
        <dbReference type="ARBA" id="ARBA00023098"/>
    </source>
</evidence>
<organism evidence="7 8">
    <name type="scientific">Pararge aegeria aegeria</name>
    <dbReference type="NCBI Taxonomy" id="348720"/>
    <lineage>
        <taxon>Eukaryota</taxon>
        <taxon>Metazoa</taxon>
        <taxon>Ecdysozoa</taxon>
        <taxon>Arthropoda</taxon>
        <taxon>Hexapoda</taxon>
        <taxon>Insecta</taxon>
        <taxon>Pterygota</taxon>
        <taxon>Neoptera</taxon>
        <taxon>Endopterygota</taxon>
        <taxon>Lepidoptera</taxon>
        <taxon>Glossata</taxon>
        <taxon>Ditrysia</taxon>
        <taxon>Papilionoidea</taxon>
        <taxon>Nymphalidae</taxon>
        <taxon>Satyrinae</taxon>
        <taxon>Satyrini</taxon>
        <taxon>Parargina</taxon>
        <taxon>Pararge</taxon>
    </lineage>
</organism>
<reference evidence="7" key="1">
    <citation type="submission" date="2022-03" db="EMBL/GenBank/DDBJ databases">
        <authorList>
            <person name="Lindestad O."/>
        </authorList>
    </citation>
    <scope>NUCLEOTIDE SEQUENCE</scope>
</reference>
<dbReference type="InterPro" id="IPR016102">
    <property type="entry name" value="Succinyl-CoA_synth-like"/>
</dbReference>
<evidence type="ECO:0000313" key="7">
    <source>
        <dbReference type="EMBL" id="CAH2262952.1"/>
    </source>
</evidence>
<dbReference type="Proteomes" id="UP000838756">
    <property type="component" value="Unassembled WGS sequence"/>
</dbReference>
<dbReference type="AlphaFoldDB" id="A0A8S4S997"/>
<gene>
    <name evidence="7" type="primary">jg5693</name>
    <name evidence="7" type="ORF">PAEG_LOCUS24272</name>
</gene>